<dbReference type="GO" id="GO:0045892">
    <property type="term" value="P:negative regulation of DNA-templated transcription"/>
    <property type="evidence" value="ECO:0007669"/>
    <property type="project" value="InterPro"/>
</dbReference>
<sequence>MGKYKKSTRQALLVDKLSTNPFMTDDQLAQYFDVSIQTIRLDRLALNIPELRERIKSVAKEEKNKIRSLSLQEVTGDITEVEMNKRATSVFEVEESHTFLKYNVARGQYLFAQANSLCVAVIDQPVVLTKSAKINFVHQVKVQDKVVSNATVQSMTSKIAIIDVVSKVGDIVVFDGLFEMYFKKEDD</sequence>
<evidence type="ECO:0000256" key="3">
    <source>
        <dbReference type="ARBA" id="ARBA00022832"/>
    </source>
</evidence>
<protein>
    <submittedName>
        <fullName evidence="10">Acyl-coenzyme A thioesterase PaaI, contains HGG motif</fullName>
    </submittedName>
</protein>
<dbReference type="GO" id="GO:0006633">
    <property type="term" value="P:fatty acid biosynthetic process"/>
    <property type="evidence" value="ECO:0007669"/>
    <property type="project" value="UniProtKB-KW"/>
</dbReference>
<keyword evidence="11" id="KW-1185">Reference proteome</keyword>
<dbReference type="OrthoDB" id="1706183at2"/>
<keyword evidence="9" id="KW-0175">Coiled coil</keyword>
<dbReference type="NCBIfam" id="NF003359">
    <property type="entry name" value="PRK04424.1"/>
    <property type="match status" value="1"/>
</dbReference>
<dbReference type="AlphaFoldDB" id="A0A662Z0L6"/>
<dbReference type="Gene3D" id="3.10.129.10">
    <property type="entry name" value="Hotdog Thioesterase"/>
    <property type="match status" value="1"/>
</dbReference>
<dbReference type="EMBL" id="FOIT01000001">
    <property type="protein sequence ID" value="SEV81344.1"/>
    <property type="molecule type" value="Genomic_DNA"/>
</dbReference>
<dbReference type="GO" id="GO:0003700">
    <property type="term" value="F:DNA-binding transcription factor activity"/>
    <property type="evidence" value="ECO:0007669"/>
    <property type="project" value="InterPro"/>
</dbReference>
<dbReference type="PIRSF" id="PIRSF037733">
    <property type="entry name" value="Transcription_factor_FapR"/>
    <property type="match status" value="1"/>
</dbReference>
<feature type="coiled-coil region" evidence="9">
    <location>
        <begin position="41"/>
        <end position="72"/>
    </location>
</feature>
<evidence type="ECO:0000313" key="11">
    <source>
        <dbReference type="Proteomes" id="UP000243605"/>
    </source>
</evidence>
<keyword evidence="3" id="KW-0276">Fatty acid metabolism</keyword>
<dbReference type="InterPro" id="IPR029069">
    <property type="entry name" value="HotDog_dom_sf"/>
</dbReference>
<keyword evidence="6" id="KW-0238">DNA-binding</keyword>
<dbReference type="GO" id="GO:0045717">
    <property type="term" value="P:negative regulation of fatty acid biosynthetic process"/>
    <property type="evidence" value="ECO:0007669"/>
    <property type="project" value="InterPro"/>
</dbReference>
<evidence type="ECO:0000313" key="10">
    <source>
        <dbReference type="EMBL" id="SEV81344.1"/>
    </source>
</evidence>
<evidence type="ECO:0000256" key="2">
    <source>
        <dbReference type="ARBA" id="ARBA00022516"/>
    </source>
</evidence>
<evidence type="ECO:0000256" key="8">
    <source>
        <dbReference type="ARBA" id="ARBA00023163"/>
    </source>
</evidence>
<keyword evidence="8" id="KW-0804">Transcription</keyword>
<keyword evidence="2" id="KW-0444">Lipid biosynthesis</keyword>
<dbReference type="Proteomes" id="UP000243605">
    <property type="component" value="Unassembled WGS sequence"/>
</dbReference>
<reference evidence="10 11" key="1">
    <citation type="submission" date="2016-10" db="EMBL/GenBank/DDBJ databases">
        <authorList>
            <person name="Varghese N."/>
            <person name="Submissions S."/>
        </authorList>
    </citation>
    <scope>NUCLEOTIDE SEQUENCE [LARGE SCALE GENOMIC DNA]</scope>
    <source>
        <strain evidence="10 11">IBRC-M10081</strain>
    </source>
</reference>
<evidence type="ECO:0000256" key="6">
    <source>
        <dbReference type="ARBA" id="ARBA00023125"/>
    </source>
</evidence>
<accession>A0A662Z0L6</accession>
<evidence type="ECO:0000256" key="5">
    <source>
        <dbReference type="ARBA" id="ARBA00023098"/>
    </source>
</evidence>
<dbReference type="InterPro" id="IPR036388">
    <property type="entry name" value="WH-like_DNA-bd_sf"/>
</dbReference>
<dbReference type="InterPro" id="IPR017275">
    <property type="entry name" value="Transcription_factor_FapR"/>
</dbReference>
<dbReference type="GO" id="GO:0003677">
    <property type="term" value="F:DNA binding"/>
    <property type="evidence" value="ECO:0007669"/>
    <property type="project" value="UniProtKB-KW"/>
</dbReference>
<gene>
    <name evidence="10" type="ORF">SAMN05192557_0154</name>
</gene>
<evidence type="ECO:0000256" key="4">
    <source>
        <dbReference type="ARBA" id="ARBA00023015"/>
    </source>
</evidence>
<organism evidence="10 11">
    <name type="scientific">Aliicoccus persicus</name>
    <dbReference type="NCBI Taxonomy" id="930138"/>
    <lineage>
        <taxon>Bacteria</taxon>
        <taxon>Bacillati</taxon>
        <taxon>Bacillota</taxon>
        <taxon>Bacilli</taxon>
        <taxon>Bacillales</taxon>
        <taxon>Staphylococcaceae</taxon>
        <taxon>Aliicoccus</taxon>
    </lineage>
</organism>
<dbReference type="Gene3D" id="1.10.10.10">
    <property type="entry name" value="Winged helix-like DNA-binding domain superfamily/Winged helix DNA-binding domain"/>
    <property type="match status" value="1"/>
</dbReference>
<evidence type="ECO:0000256" key="9">
    <source>
        <dbReference type="SAM" id="Coils"/>
    </source>
</evidence>
<name>A0A662Z0L6_9STAP</name>
<keyword evidence="4" id="KW-0805">Transcription regulation</keyword>
<keyword evidence="1" id="KW-0678">Repressor</keyword>
<dbReference type="RefSeq" id="WP_091472865.1">
    <property type="nucleotide sequence ID" value="NZ_FOIT01000001.1"/>
</dbReference>
<evidence type="ECO:0000256" key="7">
    <source>
        <dbReference type="ARBA" id="ARBA00023160"/>
    </source>
</evidence>
<dbReference type="SUPFAM" id="SSF54637">
    <property type="entry name" value="Thioesterase/thiol ester dehydrase-isomerase"/>
    <property type="match status" value="1"/>
</dbReference>
<evidence type="ECO:0000256" key="1">
    <source>
        <dbReference type="ARBA" id="ARBA00022491"/>
    </source>
</evidence>
<keyword evidence="7" id="KW-0275">Fatty acid biosynthesis</keyword>
<proteinExistence type="predicted"/>
<keyword evidence="5" id="KW-0443">Lipid metabolism</keyword>